<keyword evidence="5" id="KW-0813">Transport</keyword>
<name>R4KFM4_9FIRM</name>
<feature type="transmembrane region" description="Helical" evidence="5">
    <location>
        <begin position="106"/>
        <end position="135"/>
    </location>
</feature>
<keyword evidence="8" id="KW-1185">Reference proteome</keyword>
<feature type="domain" description="ABC transmembrane type-1" evidence="6">
    <location>
        <begin position="114"/>
        <end position="325"/>
    </location>
</feature>
<comment type="similarity">
    <text evidence="5">Belongs to the binding-protein-dependent transport system permease family.</text>
</comment>
<dbReference type="Gene3D" id="1.10.3720.10">
    <property type="entry name" value="MetI-like"/>
    <property type="match status" value="1"/>
</dbReference>
<dbReference type="GO" id="GO:0005886">
    <property type="term" value="C:plasma membrane"/>
    <property type="evidence" value="ECO:0007669"/>
    <property type="project" value="UniProtKB-SubCell"/>
</dbReference>
<dbReference type="KEGG" id="dgi:Desgi_0916"/>
<comment type="subcellular location">
    <subcellularLocation>
        <location evidence="5">Cell membrane</location>
        <topology evidence="5">Multi-pass membrane protein</topology>
    </subcellularLocation>
    <subcellularLocation>
        <location evidence="1">Membrane</location>
        <topology evidence="1">Multi-pass membrane protein</topology>
    </subcellularLocation>
</comment>
<evidence type="ECO:0000256" key="5">
    <source>
        <dbReference type="RuleBase" id="RU363032"/>
    </source>
</evidence>
<dbReference type="EMBL" id="CP003273">
    <property type="protein sequence ID" value="AGL00462.1"/>
    <property type="molecule type" value="Genomic_DNA"/>
</dbReference>
<reference evidence="7 8" key="1">
    <citation type="submission" date="2012-01" db="EMBL/GenBank/DDBJ databases">
        <title>Complete sequence of Desulfotomaculum gibsoniae DSM 7213.</title>
        <authorList>
            <consortium name="US DOE Joint Genome Institute"/>
            <person name="Lucas S."/>
            <person name="Han J."/>
            <person name="Lapidus A."/>
            <person name="Cheng J.-F."/>
            <person name="Goodwin L."/>
            <person name="Pitluck S."/>
            <person name="Peters L."/>
            <person name="Ovchinnikova G."/>
            <person name="Teshima H."/>
            <person name="Detter J.C."/>
            <person name="Han C."/>
            <person name="Tapia R."/>
            <person name="Land M."/>
            <person name="Hauser L."/>
            <person name="Kyrpides N."/>
            <person name="Ivanova N."/>
            <person name="Pagani I."/>
            <person name="Parshina S."/>
            <person name="Plugge C."/>
            <person name="Muyzer G."/>
            <person name="Kuever J."/>
            <person name="Ivanova A."/>
            <person name="Nazina T."/>
            <person name="Klenk H.-P."/>
            <person name="Brambilla E."/>
            <person name="Spring S."/>
            <person name="Stams A.F."/>
            <person name="Woyke T."/>
        </authorList>
    </citation>
    <scope>NUCLEOTIDE SEQUENCE [LARGE SCALE GENOMIC DNA]</scope>
    <source>
        <strain evidence="7 8">DSM 7213</strain>
    </source>
</reference>
<dbReference type="PANTHER" id="PTHR43376">
    <property type="entry name" value="OLIGOPEPTIDE TRANSPORT SYSTEM PERMEASE PROTEIN"/>
    <property type="match status" value="1"/>
</dbReference>
<evidence type="ECO:0000313" key="7">
    <source>
        <dbReference type="EMBL" id="AGL00462.1"/>
    </source>
</evidence>
<dbReference type="PANTHER" id="PTHR43376:SF1">
    <property type="entry name" value="OLIGOPEPTIDE TRANSPORT SYSTEM PERMEASE PROTEIN"/>
    <property type="match status" value="1"/>
</dbReference>
<dbReference type="RefSeq" id="WP_006521116.1">
    <property type="nucleotide sequence ID" value="NC_021184.1"/>
</dbReference>
<dbReference type="InterPro" id="IPR000515">
    <property type="entry name" value="MetI-like"/>
</dbReference>
<feature type="transmembrane region" description="Helical" evidence="5">
    <location>
        <begin position="24"/>
        <end position="41"/>
    </location>
</feature>
<dbReference type="HOGENOM" id="CLU_036879_1_0_9"/>
<evidence type="ECO:0000256" key="4">
    <source>
        <dbReference type="ARBA" id="ARBA00023136"/>
    </source>
</evidence>
<gene>
    <name evidence="7" type="ORF">Desgi_0916</name>
</gene>
<protein>
    <submittedName>
        <fullName evidence="7">ABC-type dipeptide/oligopeptide/nickel transport system, permease component</fullName>
    </submittedName>
</protein>
<keyword evidence="3 5" id="KW-1133">Transmembrane helix</keyword>
<dbReference type="eggNOG" id="COG0601">
    <property type="taxonomic scope" value="Bacteria"/>
</dbReference>
<dbReference type="SUPFAM" id="SSF161098">
    <property type="entry name" value="MetI-like"/>
    <property type="match status" value="1"/>
</dbReference>
<evidence type="ECO:0000259" key="6">
    <source>
        <dbReference type="PROSITE" id="PS50928"/>
    </source>
</evidence>
<dbReference type="GO" id="GO:0055085">
    <property type="term" value="P:transmembrane transport"/>
    <property type="evidence" value="ECO:0007669"/>
    <property type="project" value="InterPro"/>
</dbReference>
<dbReference type="CDD" id="cd06261">
    <property type="entry name" value="TM_PBP2"/>
    <property type="match status" value="1"/>
</dbReference>
<dbReference type="InterPro" id="IPR035906">
    <property type="entry name" value="MetI-like_sf"/>
</dbReference>
<dbReference type="Pfam" id="PF00528">
    <property type="entry name" value="BPD_transp_1"/>
    <property type="match status" value="1"/>
</dbReference>
<feature type="transmembrane region" description="Helical" evidence="5">
    <location>
        <begin position="280"/>
        <end position="300"/>
    </location>
</feature>
<sequence>MFKARPDTISEEAEKCKMKNRTSIINYLIALVMILCLNFILPRLMPGDPLLAIYGDEAFIAMTPELKAELISRFALDQSTGQQFWTYISSLVKGDLGYSYYYNAPVMAVILGSLPWTVLLVGLAISISTLIGVVLGMESGYRRGRPLDRALLGSVMFASGFPDFFVGILLLLFFGVVLGLVPLAGAVTPYAGYSGLTFLTDLFKHLALPLTALVMVRIADPFLLTRNAMVISLGEPFIFTARAKGCSDKVIRYRHAGKNSLLPVVTATGMQLPHMVTRALFIEIVFSYPGVGSLLYNALLTRDYPLLQGILLVLTVTVLLVNLLVDIVYTRLDPRIAYAY</sequence>
<keyword evidence="2 5" id="KW-0812">Transmembrane</keyword>
<dbReference type="PROSITE" id="PS50928">
    <property type="entry name" value="ABC_TM1"/>
    <property type="match status" value="1"/>
</dbReference>
<dbReference type="Proteomes" id="UP000013520">
    <property type="component" value="Chromosome"/>
</dbReference>
<evidence type="ECO:0000256" key="2">
    <source>
        <dbReference type="ARBA" id="ARBA00022692"/>
    </source>
</evidence>
<organism evidence="7 8">
    <name type="scientific">Desulfoscipio gibsoniae DSM 7213</name>
    <dbReference type="NCBI Taxonomy" id="767817"/>
    <lineage>
        <taxon>Bacteria</taxon>
        <taxon>Bacillati</taxon>
        <taxon>Bacillota</taxon>
        <taxon>Clostridia</taxon>
        <taxon>Eubacteriales</taxon>
        <taxon>Desulfallaceae</taxon>
        <taxon>Desulfoscipio</taxon>
    </lineage>
</organism>
<feature type="transmembrane region" description="Helical" evidence="5">
    <location>
        <begin position="155"/>
        <end position="182"/>
    </location>
</feature>
<evidence type="ECO:0000256" key="3">
    <source>
        <dbReference type="ARBA" id="ARBA00022989"/>
    </source>
</evidence>
<dbReference type="STRING" id="767817.Desgi_0916"/>
<dbReference type="AlphaFoldDB" id="R4KFM4"/>
<evidence type="ECO:0000313" key="8">
    <source>
        <dbReference type="Proteomes" id="UP000013520"/>
    </source>
</evidence>
<feature type="transmembrane region" description="Helical" evidence="5">
    <location>
        <begin position="306"/>
        <end position="325"/>
    </location>
</feature>
<proteinExistence type="inferred from homology"/>
<feature type="transmembrane region" description="Helical" evidence="5">
    <location>
        <begin position="202"/>
        <end position="219"/>
    </location>
</feature>
<accession>R4KFM4</accession>
<keyword evidence="4 5" id="KW-0472">Membrane</keyword>
<evidence type="ECO:0000256" key="1">
    <source>
        <dbReference type="ARBA" id="ARBA00004141"/>
    </source>
</evidence>